<evidence type="ECO:0000256" key="1">
    <source>
        <dbReference type="SAM" id="MobiDB-lite"/>
    </source>
</evidence>
<reference evidence="2" key="1">
    <citation type="journal article" date="2021" name="Nat. Commun.">
        <title>Genetic determinants of endophytism in the Arabidopsis root mycobiome.</title>
        <authorList>
            <person name="Mesny F."/>
            <person name="Miyauchi S."/>
            <person name="Thiergart T."/>
            <person name="Pickel B."/>
            <person name="Atanasova L."/>
            <person name="Karlsson M."/>
            <person name="Huettel B."/>
            <person name="Barry K.W."/>
            <person name="Haridas S."/>
            <person name="Chen C."/>
            <person name="Bauer D."/>
            <person name="Andreopoulos W."/>
            <person name="Pangilinan J."/>
            <person name="LaButti K."/>
            <person name="Riley R."/>
            <person name="Lipzen A."/>
            <person name="Clum A."/>
            <person name="Drula E."/>
            <person name="Henrissat B."/>
            <person name="Kohler A."/>
            <person name="Grigoriev I.V."/>
            <person name="Martin F.M."/>
            <person name="Hacquard S."/>
        </authorList>
    </citation>
    <scope>NUCLEOTIDE SEQUENCE</scope>
    <source>
        <strain evidence="2">MPI-CAGE-CH-0235</strain>
    </source>
</reference>
<protein>
    <recommendedName>
        <fullName evidence="4">C2H2-type domain-containing protein</fullName>
    </recommendedName>
</protein>
<evidence type="ECO:0000313" key="3">
    <source>
        <dbReference type="Proteomes" id="UP000813444"/>
    </source>
</evidence>
<evidence type="ECO:0000313" key="2">
    <source>
        <dbReference type="EMBL" id="KAH7317073.1"/>
    </source>
</evidence>
<dbReference type="OrthoDB" id="4161727at2759"/>
<proteinExistence type="predicted"/>
<dbReference type="AlphaFoldDB" id="A0A8K0WRY5"/>
<keyword evidence="3" id="KW-1185">Reference proteome</keyword>
<dbReference type="Proteomes" id="UP000813444">
    <property type="component" value="Unassembled WGS sequence"/>
</dbReference>
<feature type="region of interest" description="Disordered" evidence="1">
    <location>
        <begin position="266"/>
        <end position="298"/>
    </location>
</feature>
<evidence type="ECO:0008006" key="4">
    <source>
        <dbReference type="Google" id="ProtNLM"/>
    </source>
</evidence>
<organism evidence="2 3">
    <name type="scientific">Stachybotrys elegans</name>
    <dbReference type="NCBI Taxonomy" id="80388"/>
    <lineage>
        <taxon>Eukaryota</taxon>
        <taxon>Fungi</taxon>
        <taxon>Dikarya</taxon>
        <taxon>Ascomycota</taxon>
        <taxon>Pezizomycotina</taxon>
        <taxon>Sordariomycetes</taxon>
        <taxon>Hypocreomycetidae</taxon>
        <taxon>Hypocreales</taxon>
        <taxon>Stachybotryaceae</taxon>
        <taxon>Stachybotrys</taxon>
    </lineage>
</organism>
<sequence length="298" mass="32843">MPFTSADNHRTHLYEVHMLKPSCPICLTEFKDSEARDQHIRKRGCVEKDAPRGTRGLTNEMRDQIKDRRGIQRMPKEKHWEKIWKILFRDAPAPSDPYQEPDPETAAEQATLRKFLNKYKEDIKKEAVERTTQGGKDIIPFELLQRLAPVLNDAIGKAISSAVSSALKAAPEALGTGALQGDPESSRAGSLSLPRENSHVESLDYGNFQGRFHQATSLEPGEWIEAGPLQESQGDAQHVLPDGTDVSRLSNILFDDGPGSWDLGQGMAEGGGQYTDPAQPGGCMDPSLLKYNDSLPGV</sequence>
<name>A0A8K0WRY5_9HYPO</name>
<dbReference type="EMBL" id="JAGPNK010000008">
    <property type="protein sequence ID" value="KAH7317073.1"/>
    <property type="molecule type" value="Genomic_DNA"/>
</dbReference>
<accession>A0A8K0WRY5</accession>
<dbReference type="PANTHER" id="PTHR38166">
    <property type="entry name" value="C2H2-TYPE DOMAIN-CONTAINING PROTEIN-RELATED"/>
    <property type="match status" value="1"/>
</dbReference>
<comment type="caution">
    <text evidence="2">The sequence shown here is derived from an EMBL/GenBank/DDBJ whole genome shotgun (WGS) entry which is preliminary data.</text>
</comment>
<dbReference type="PANTHER" id="PTHR38166:SF1">
    <property type="entry name" value="C2H2-TYPE DOMAIN-CONTAINING PROTEIN"/>
    <property type="match status" value="1"/>
</dbReference>
<gene>
    <name evidence="2" type="ORF">B0I35DRAFT_434500</name>
</gene>